<evidence type="ECO:0000256" key="1">
    <source>
        <dbReference type="SAM" id="MobiDB-lite"/>
    </source>
</evidence>
<feature type="region of interest" description="Disordered" evidence="1">
    <location>
        <begin position="127"/>
        <end position="221"/>
    </location>
</feature>
<name>G2QBF5_THET4</name>
<keyword evidence="3" id="KW-1185">Reference proteome</keyword>
<dbReference type="OrthoDB" id="5427833at2759"/>
<dbReference type="OMA" id="FMCASFA"/>
<dbReference type="HOGENOM" id="CLU_1077697_0_0_1"/>
<feature type="compositionally biased region" description="Basic and acidic residues" evidence="1">
    <location>
        <begin position="145"/>
        <end position="165"/>
    </location>
</feature>
<evidence type="ECO:0000313" key="3">
    <source>
        <dbReference type="Proteomes" id="UP000007322"/>
    </source>
</evidence>
<dbReference type="AlphaFoldDB" id="G2QBF5"/>
<organism evidence="2 3">
    <name type="scientific">Thermothelomyces thermophilus (strain ATCC 42464 / BCRC 31852 / DSM 1799)</name>
    <name type="common">Sporotrichum thermophile</name>
    <dbReference type="NCBI Taxonomy" id="573729"/>
    <lineage>
        <taxon>Eukaryota</taxon>
        <taxon>Fungi</taxon>
        <taxon>Dikarya</taxon>
        <taxon>Ascomycota</taxon>
        <taxon>Pezizomycotina</taxon>
        <taxon>Sordariomycetes</taxon>
        <taxon>Sordariomycetidae</taxon>
        <taxon>Sordariales</taxon>
        <taxon>Chaetomiaceae</taxon>
        <taxon>Thermothelomyces</taxon>
    </lineage>
</organism>
<proteinExistence type="predicted"/>
<dbReference type="InParanoid" id="G2QBF5"/>
<evidence type="ECO:0000313" key="2">
    <source>
        <dbReference type="EMBL" id="AEO57898.1"/>
    </source>
</evidence>
<feature type="compositionally biased region" description="Low complexity" evidence="1">
    <location>
        <begin position="127"/>
        <end position="144"/>
    </location>
</feature>
<reference evidence="2 3" key="1">
    <citation type="journal article" date="2011" name="Nat. Biotechnol.">
        <title>Comparative genomic analysis of the thermophilic biomass-degrading fungi Myceliophthora thermophila and Thielavia terrestris.</title>
        <authorList>
            <person name="Berka R.M."/>
            <person name="Grigoriev I.V."/>
            <person name="Otillar R."/>
            <person name="Salamov A."/>
            <person name="Grimwood J."/>
            <person name="Reid I."/>
            <person name="Ishmael N."/>
            <person name="John T."/>
            <person name="Darmond C."/>
            <person name="Moisan M.-C."/>
            <person name="Henrissat B."/>
            <person name="Coutinho P.M."/>
            <person name="Lombard V."/>
            <person name="Natvig D.O."/>
            <person name="Lindquist E."/>
            <person name="Schmutz J."/>
            <person name="Lucas S."/>
            <person name="Harris P."/>
            <person name="Powlowski J."/>
            <person name="Bellemare A."/>
            <person name="Taylor D."/>
            <person name="Butler G."/>
            <person name="de Vries R.P."/>
            <person name="Allijn I.E."/>
            <person name="van den Brink J."/>
            <person name="Ushinsky S."/>
            <person name="Storms R."/>
            <person name="Powell A.J."/>
            <person name="Paulsen I.T."/>
            <person name="Elbourne L.D.H."/>
            <person name="Baker S.E."/>
            <person name="Magnuson J."/>
            <person name="LaBoissiere S."/>
            <person name="Clutterbuck A.J."/>
            <person name="Martinez D."/>
            <person name="Wogulis M."/>
            <person name="de Leon A.L."/>
            <person name="Rey M.W."/>
            <person name="Tsang A."/>
        </authorList>
    </citation>
    <scope>NUCLEOTIDE SEQUENCE [LARGE SCALE GENOMIC DNA]</scope>
    <source>
        <strain evidence="3">ATCC 42464 / BCRC 31852 / DSM 1799</strain>
    </source>
</reference>
<accession>G2QBF5</accession>
<dbReference type="VEuPathDB" id="FungiDB:MYCTH_2118373"/>
<protein>
    <submittedName>
        <fullName evidence="2">Uncharacterized protein</fullName>
    </submittedName>
</protein>
<dbReference type="RefSeq" id="XP_003663143.1">
    <property type="nucleotide sequence ID" value="XM_003663095.1"/>
</dbReference>
<feature type="compositionally biased region" description="Low complexity" evidence="1">
    <location>
        <begin position="166"/>
        <end position="208"/>
    </location>
</feature>
<sequence length="253" mass="26304">MASTASALSLSQFQPITSATIPLSCILAYDTEIPGCAISDFVEGATCSSSCLRGLRRLEYALQIVCDDADAPKISLLGQALEGNLAAVLCPGRSPDATMSSSSSSPTLVPPNTTTLTTTLAATQRTQLTFTTVQPPSTTLTRSTARTETDTETGTGRRAESKTEEPTTSISSTSTSPTSTVTSDTPRPTFVQFTSSTTASPSSTSTAEAPEETDGVRSGGFTPFELFPNSSTQLITSWMTAVAISLAVSFLLL</sequence>
<dbReference type="GeneID" id="11507769"/>
<dbReference type="EMBL" id="CP003004">
    <property type="protein sequence ID" value="AEO57898.1"/>
    <property type="molecule type" value="Genomic_DNA"/>
</dbReference>
<dbReference type="eggNOG" id="ENOG502QVGS">
    <property type="taxonomic scope" value="Eukaryota"/>
</dbReference>
<feature type="region of interest" description="Disordered" evidence="1">
    <location>
        <begin position="95"/>
        <end position="114"/>
    </location>
</feature>
<gene>
    <name evidence="2" type="ORF">MYCTH_2118373</name>
</gene>
<dbReference type="KEGG" id="mtm:MYCTH_2118373"/>
<dbReference type="Proteomes" id="UP000007322">
    <property type="component" value="Chromosome 3"/>
</dbReference>